<keyword evidence="4" id="KW-0255">Endonuclease</keyword>
<evidence type="ECO:0000256" key="2">
    <source>
        <dbReference type="ARBA" id="ARBA00022695"/>
    </source>
</evidence>
<keyword evidence="4" id="KW-0378">Hydrolase</keyword>
<dbReference type="FunFam" id="1.10.340.70:FF:000003">
    <property type="entry name" value="Protein CBG25708"/>
    <property type="match status" value="2"/>
</dbReference>
<dbReference type="InterPro" id="IPR036397">
    <property type="entry name" value="RNaseH_sf"/>
</dbReference>
<dbReference type="InterPro" id="IPR041577">
    <property type="entry name" value="RT_RNaseH_2"/>
</dbReference>
<evidence type="ECO:0008006" key="10">
    <source>
        <dbReference type="Google" id="ProtNLM"/>
    </source>
</evidence>
<dbReference type="CDD" id="cd09274">
    <property type="entry name" value="RNase_HI_RT_Ty3"/>
    <property type="match status" value="2"/>
</dbReference>
<evidence type="ECO:0000259" key="7">
    <source>
        <dbReference type="PROSITE" id="PS50994"/>
    </source>
</evidence>
<dbReference type="SUPFAM" id="SSF53098">
    <property type="entry name" value="Ribonuclease H-like"/>
    <property type="match status" value="2"/>
</dbReference>
<dbReference type="Pfam" id="PF00665">
    <property type="entry name" value="rve"/>
    <property type="match status" value="2"/>
</dbReference>
<gene>
    <name evidence="8" type="ORF">DEA37_0013673</name>
</gene>
<evidence type="ECO:0000256" key="4">
    <source>
        <dbReference type="ARBA" id="ARBA00022759"/>
    </source>
</evidence>
<dbReference type="InterPro" id="IPR050951">
    <property type="entry name" value="Retrovirus_Pol_polyprotein"/>
</dbReference>
<keyword evidence="5" id="KW-0511">Multifunctional enzyme</keyword>
<dbReference type="InterPro" id="IPR000477">
    <property type="entry name" value="RT_dom"/>
</dbReference>
<dbReference type="PANTHER" id="PTHR37984:SF5">
    <property type="entry name" value="PROTEIN NYNRIN-LIKE"/>
    <property type="match status" value="1"/>
</dbReference>
<dbReference type="Gene3D" id="2.40.70.10">
    <property type="entry name" value="Acid Proteases"/>
    <property type="match status" value="2"/>
</dbReference>
<evidence type="ECO:0000256" key="1">
    <source>
        <dbReference type="ARBA" id="ARBA00022679"/>
    </source>
</evidence>
<dbReference type="GO" id="GO:0015074">
    <property type="term" value="P:DNA integration"/>
    <property type="evidence" value="ECO:0007669"/>
    <property type="project" value="InterPro"/>
</dbReference>
<dbReference type="GO" id="GO:0003676">
    <property type="term" value="F:nucleic acid binding"/>
    <property type="evidence" value="ECO:0007669"/>
    <property type="project" value="InterPro"/>
</dbReference>
<evidence type="ECO:0000256" key="3">
    <source>
        <dbReference type="ARBA" id="ARBA00022722"/>
    </source>
</evidence>
<dbReference type="Gene3D" id="3.10.10.10">
    <property type="entry name" value="HIV Type 1 Reverse Transcriptase, subunit A, domain 1"/>
    <property type="match status" value="2"/>
</dbReference>
<dbReference type="Gene3D" id="1.10.340.70">
    <property type="match status" value="2"/>
</dbReference>
<keyword evidence="1" id="KW-0808">Transferase</keyword>
<dbReference type="InterPro" id="IPR043128">
    <property type="entry name" value="Rev_trsase/Diguanyl_cyclase"/>
</dbReference>
<dbReference type="GO" id="GO:0004519">
    <property type="term" value="F:endonuclease activity"/>
    <property type="evidence" value="ECO:0007669"/>
    <property type="project" value="UniProtKB-KW"/>
</dbReference>
<dbReference type="Pfam" id="PF00078">
    <property type="entry name" value="RVT_1"/>
    <property type="match status" value="2"/>
</dbReference>
<dbReference type="PROSITE" id="PS50994">
    <property type="entry name" value="INTEGRASE"/>
    <property type="match status" value="2"/>
</dbReference>
<dbReference type="InterPro" id="IPR021109">
    <property type="entry name" value="Peptidase_aspartic_dom_sf"/>
</dbReference>
<feature type="domain" description="Reverse transcriptase" evidence="6">
    <location>
        <begin position="293"/>
        <end position="471"/>
    </location>
</feature>
<dbReference type="InterPro" id="IPR001584">
    <property type="entry name" value="Integrase_cat-core"/>
</dbReference>
<evidence type="ECO:0000256" key="5">
    <source>
        <dbReference type="ARBA" id="ARBA00023268"/>
    </source>
</evidence>
<evidence type="ECO:0000259" key="6">
    <source>
        <dbReference type="PROSITE" id="PS50878"/>
    </source>
</evidence>
<dbReference type="FunFam" id="3.30.70.270:FF:000020">
    <property type="entry name" value="Transposon Tf2-6 polyprotein-like Protein"/>
    <property type="match status" value="2"/>
</dbReference>
<feature type="domain" description="Integrase catalytic" evidence="7">
    <location>
        <begin position="2190"/>
        <end position="2343"/>
    </location>
</feature>
<feature type="domain" description="Reverse transcriptase" evidence="6">
    <location>
        <begin position="1631"/>
        <end position="1809"/>
    </location>
</feature>
<accession>A0A5J4NDI6</accession>
<evidence type="ECO:0000313" key="8">
    <source>
        <dbReference type="EMBL" id="KAA3673520.1"/>
    </source>
</evidence>
<dbReference type="PROSITE" id="PS50878">
    <property type="entry name" value="RT_POL"/>
    <property type="match status" value="2"/>
</dbReference>
<dbReference type="GO" id="GO:0016779">
    <property type="term" value="F:nucleotidyltransferase activity"/>
    <property type="evidence" value="ECO:0007669"/>
    <property type="project" value="UniProtKB-KW"/>
</dbReference>
<dbReference type="PANTHER" id="PTHR37984">
    <property type="entry name" value="PROTEIN CBG26694"/>
    <property type="match status" value="1"/>
</dbReference>
<dbReference type="InterPro" id="IPR012337">
    <property type="entry name" value="RNaseH-like_sf"/>
</dbReference>
<sequence>MESVLAKLESFGPTKKEARSESELKETLQKLTSDQFKSPVFVAGLTSHADADIRTRLPGELDSLIEPSVQELTAEYLRIVNLKKDSQTVQGRQEHQDDLFVDKLRKYATVFINGFPVTLQIDTASDITIVSRKYWEAIGKPTYGHTKRVARNASGDQIQFLGEFHCEFSFRNSRCSGVCFVSPSDSLNLLGIDWIQKLNLWNVPFNSICDPPKQTSDTLSYDVASIVSHKRSEVVHVLQNTYSDLFTGNLGLCTKAKGVLYLKPGSTPVFRPKRPVPFSATTTINAELDRLEQAGVLQRVSYSTWAAPIVVVRKANGGVRLCGDFSTGLNNALETHQYPLPIPEDLFARLNGGTVFSKIDLSDAYLQVEVEDKCKELLTINTHRGLYQYNRLPFGVKCAPAIFQQIMDIMLSDIPYAMAYMDDIIIVSSSVDDHIQHLHTVFQRIRDYGFTLRIEKCEIMLSNIRYLGSIIDETGRRPDPDKIAAIATLPVPKDKTTLQSFLGLVNYYNNFVPNMHDLRAPLNKLLQINSEWVWSNACQSSFERIKQVLLSDLLLTHYNPNLPIIVAADASEYGIGAVILHQFPDGHHKAVSHVSRTLTSAERNYSQIEKEGLALVYAVKKFHKMLLGRRFSLCTDHKPLLSIFGAAKGIPVHTANRLQRWALTLMSYDFTIKYVRTGDFGHADALSRLISQKMSTRIPEDTVIASINVDADVRYVLSDSIRHLPVTFLQIKEAMKFDRALQRVLTYLRVGWPNNSVGADIMPFYRRRDALTILDGCVMLRDRVVIPAPLRSALLRQLHVGHPGMTRMKAISRSYMFWPGIDQDIESTVRSCESCALAAKAPPRVNAIPWPEPKGPWTRIHIDFAGPLNGNYYFVVVDAYSKWPEVIPMSLASTSTTVTALGQLFSQFGVPESIVSDNGPQFTSMAFVNFCKAMGTQLIHTPVYHPQSNGQVERFVDTFKRALQKLQGEGTVPDMLNTFLRTYRSTPNTSGPEGKSPAEAFLGRRIRTPLDLMLPSKPNANMCSRDGGKKHSHRSQNKRVFKPGDLIYIMNAKPHQRSWIPGRVMRRIGSVMYQVQTQSGTNVRHVNHIQHRYTEKTNQLPLDILLDTFELPTPELETPQKALREQELRQTKLMESVLAKLESFGQIKKEAKSESELKETVGASIQEFRYDPDNGITFMTWYNRYEDIFLVDGSELSDAAQVRLLVQKLGTAEHTQYCNYVLPKHPRDFKLKDTVANLSIIFGERTSLFNIRYNCLKLNRLSEEDIVTYAGRVNKECERFQIQKLTSDQFKSLVFVAGLTSQADADIRTRLLGKLDTMIEPSVQELTAEYLRLVNLKKDSQMVQGRQEHQDDLFVDKVTRNSTQQHTRRPTGPPTACWNCGQWHYVRFCPFRSHQCQLCSRYGHKESHCFHNRNSILKPAGNRERRQSNVVFATTGPYFSQLRKYATVFINGFPVTLQIDTASDITIVSRKYWEAIGKPTYGHTKRVARNAGGDQIQFLGEFHCEFSFRNSRCSGVCFVSPSDSLNLLGIDWIQKLNLWNVPFNSICDPPKQTSDTLSYDVASIVSHKRSEVVHVLQNTYSDLFTGNLGLCTKAKGVLYLKPGSTPVFRPKRPVPFSATTTINAELDRLEQAGVLQRVSYSTWAAPIVVVRKANGGVRLCGDFSTGLNNALETHQYPLPIPEDLFARLNGGTVFSKIDLSDAYLQVEVEDKCKELLTINTHRGLYQYNRLPFGVKCAPAIFQQIMDIMLSDIPYAMAYMDDIIIVSSSVDDHIQHLHTVFQRIRDYGFTLRIEKCEIMLSNIRYLGSIIDETGRRPDPDKIAAIATLPVPKDKTTLQSFLGLVNYYNNFVPNMHDLRAPLNKLLQINSEWVWSNACQSSFERIKQVLLSDLLLTHYNPNLPIIVAADASEYGIGAVILHQFPDGHHKAVSHVSRTLTSAERNYSQIEKEGLALVYAVKKFHKMLLGRRFSLCTDHKPLLSIFGAAKGIPVHTANRLQRWALTLMSYDFTIKYVRTGDFGHADALSRLISQKMSTRIPEDTVIASINVDADVRYVLSDSIRHLPVTFLQIKEAMKFDRALQRVLTYLRVGWPNNSVGADIMPFYRRRDALTILDGCVMLRDRVVIPAPLRSALLRQLHVGHPGMTRMKAISRSYMFWPGIDQDIESTVRSCESCALAAKAPPRVNAIPWPEPKGPWTRIHIDFAGPLNGNYYFVVVDAYSKWPEVIPMSLASTSTTVTALGQLFSQFGVPESIVSDNGPQFTSMAFVNFCKAMGSQLIHTPVYHPQSNGQVERFVDTFKRALQKLQGEGTVPDMLNTFLRTYRSTPNASGPEGKSPAEAFLGRRIRTPLDLMLPSKPNANMCSRDGGKKHSHRSQNKRVFKPGDLIYIMNASPHERSWIPGRVMRRIGSVMYQVQTQSGTNVRHVNHIQHRYTEKTNQLQLDILLDTFELPTPELETPV</sequence>
<dbReference type="InterPro" id="IPR043502">
    <property type="entry name" value="DNA/RNA_pol_sf"/>
</dbReference>
<protein>
    <recommendedName>
        <fullName evidence="10">Reverse transcriptase</fullName>
    </recommendedName>
</protein>
<keyword evidence="2" id="KW-0548">Nucleotidyltransferase</keyword>
<dbReference type="CDD" id="cd01647">
    <property type="entry name" value="RT_LTR"/>
    <property type="match status" value="2"/>
</dbReference>
<dbReference type="SUPFAM" id="SSF56672">
    <property type="entry name" value="DNA/RNA polymerases"/>
    <property type="match status" value="2"/>
</dbReference>
<dbReference type="FunFam" id="3.30.420.10:FF:000131">
    <property type="entry name" value="Protein CBG26278"/>
    <property type="match status" value="2"/>
</dbReference>
<dbReference type="Pfam" id="PF23309">
    <property type="entry name" value="DUF7083"/>
    <property type="match status" value="1"/>
</dbReference>
<dbReference type="Gene3D" id="3.30.420.10">
    <property type="entry name" value="Ribonuclease H-like superfamily/Ribonuclease H"/>
    <property type="match status" value="2"/>
</dbReference>
<comment type="caution">
    <text evidence="8">The sequence shown here is derived from an EMBL/GenBank/DDBJ whole genome shotgun (WGS) entry which is preliminary data.</text>
</comment>
<dbReference type="Gene3D" id="3.30.70.270">
    <property type="match status" value="4"/>
</dbReference>
<evidence type="ECO:0000313" key="9">
    <source>
        <dbReference type="Proteomes" id="UP000324629"/>
    </source>
</evidence>
<dbReference type="Pfam" id="PF17921">
    <property type="entry name" value="Integrase_H2C2"/>
    <property type="match status" value="2"/>
</dbReference>
<name>A0A5J4NDI6_9TREM</name>
<dbReference type="Proteomes" id="UP000324629">
    <property type="component" value="Unassembled WGS sequence"/>
</dbReference>
<dbReference type="Pfam" id="PF17919">
    <property type="entry name" value="RT_RNaseH_2"/>
    <property type="match status" value="2"/>
</dbReference>
<reference evidence="8 9" key="1">
    <citation type="journal article" date="2019" name="Gigascience">
        <title>Whole-genome sequence of the oriental lung fluke Paragonimus westermani.</title>
        <authorList>
            <person name="Oey H."/>
            <person name="Zakrzewski M."/>
            <person name="Narain K."/>
            <person name="Devi K.R."/>
            <person name="Agatsuma T."/>
            <person name="Nawaratna S."/>
            <person name="Gobert G.N."/>
            <person name="Jones M.K."/>
            <person name="Ragan M.A."/>
            <person name="McManus D.P."/>
            <person name="Krause L."/>
        </authorList>
    </citation>
    <scope>NUCLEOTIDE SEQUENCE [LARGE SCALE GENOMIC DNA]</scope>
    <source>
        <strain evidence="8 9">IND2009</strain>
    </source>
</reference>
<keyword evidence="3" id="KW-0540">Nuclease</keyword>
<dbReference type="InterPro" id="IPR041588">
    <property type="entry name" value="Integrase_H2C2"/>
</dbReference>
<dbReference type="SUPFAM" id="SSF50630">
    <property type="entry name" value="Acid proteases"/>
    <property type="match status" value="2"/>
</dbReference>
<organism evidence="8 9">
    <name type="scientific">Paragonimus westermani</name>
    <dbReference type="NCBI Taxonomy" id="34504"/>
    <lineage>
        <taxon>Eukaryota</taxon>
        <taxon>Metazoa</taxon>
        <taxon>Spiralia</taxon>
        <taxon>Lophotrochozoa</taxon>
        <taxon>Platyhelminthes</taxon>
        <taxon>Trematoda</taxon>
        <taxon>Digenea</taxon>
        <taxon>Plagiorchiida</taxon>
        <taxon>Troglotremata</taxon>
        <taxon>Troglotrematidae</taxon>
        <taxon>Paragonimus</taxon>
    </lineage>
</organism>
<feature type="domain" description="Integrase catalytic" evidence="7">
    <location>
        <begin position="852"/>
        <end position="1005"/>
    </location>
</feature>
<proteinExistence type="predicted"/>
<keyword evidence="9" id="KW-1185">Reference proteome</keyword>
<dbReference type="InterPro" id="IPR055510">
    <property type="entry name" value="DUF7083"/>
</dbReference>
<dbReference type="EMBL" id="QNGE01003865">
    <property type="protein sequence ID" value="KAA3673520.1"/>
    <property type="molecule type" value="Genomic_DNA"/>
</dbReference>